<keyword evidence="1" id="KW-1133">Transmembrane helix</keyword>
<feature type="transmembrane region" description="Helical" evidence="1">
    <location>
        <begin position="76"/>
        <end position="96"/>
    </location>
</feature>
<dbReference type="STRING" id="112234.SAMN05421768_11048"/>
<keyword evidence="1" id="KW-0812">Transmembrane</keyword>
<dbReference type="Proteomes" id="UP000186106">
    <property type="component" value="Unassembled WGS sequence"/>
</dbReference>
<proteinExistence type="predicted"/>
<feature type="transmembrane region" description="Helical" evidence="1">
    <location>
        <begin position="43"/>
        <end position="64"/>
    </location>
</feature>
<dbReference type="Proteomes" id="UP000279541">
    <property type="component" value="Chromosome"/>
</dbReference>
<gene>
    <name evidence="2" type="ORF">EG359_17905</name>
    <name evidence="3" type="ORF">SAMN05421768_11048</name>
</gene>
<dbReference type="EMBL" id="FTNZ01000010">
    <property type="protein sequence ID" value="SIS56991.1"/>
    <property type="molecule type" value="Genomic_DNA"/>
</dbReference>
<organism evidence="3 4">
    <name type="scientific">Chryseobacterium joostei</name>
    <dbReference type="NCBI Taxonomy" id="112234"/>
    <lineage>
        <taxon>Bacteria</taxon>
        <taxon>Pseudomonadati</taxon>
        <taxon>Bacteroidota</taxon>
        <taxon>Flavobacteriia</taxon>
        <taxon>Flavobacteriales</taxon>
        <taxon>Weeksellaceae</taxon>
        <taxon>Chryseobacterium group</taxon>
        <taxon>Chryseobacterium</taxon>
    </lineage>
</organism>
<sequence length="97" mass="10814">MTEQNILNLGKTIFGLFFLAGNICLFGYMITKDFDFADSGFILLFYGAIFNLFILSGLLIYGEIDKAKRKVCYQSAGFLLINIPVAILYAIIGLNII</sequence>
<reference evidence="2 5" key="2">
    <citation type="submission" date="2018-11" db="EMBL/GenBank/DDBJ databases">
        <title>Proposal to divide the Flavobacteriaceae and reorganize its genera based on Amino Acid Identity values calculated from whole genome sequences.</title>
        <authorList>
            <person name="Nicholson A.C."/>
            <person name="Gulvik C.A."/>
            <person name="Whitney A.M."/>
            <person name="Humrighouse B.W."/>
            <person name="Bell M."/>
            <person name="Holmes B."/>
            <person name="Steigerwalt A.G."/>
            <person name="Villarma A."/>
            <person name="Sheth M."/>
            <person name="Batra D."/>
            <person name="Pryor J."/>
            <person name="Bernardet J.-F."/>
            <person name="Hugo C."/>
            <person name="Kampfer P."/>
            <person name="Newman J."/>
            <person name="McQuiston J.R."/>
        </authorList>
    </citation>
    <scope>NUCLEOTIDE SEQUENCE [LARGE SCALE GENOMIC DNA]</scope>
    <source>
        <strain evidence="2 5">DSM 16927</strain>
    </source>
</reference>
<keyword evidence="5" id="KW-1185">Reference proteome</keyword>
<evidence type="ECO:0000256" key="1">
    <source>
        <dbReference type="SAM" id="Phobius"/>
    </source>
</evidence>
<evidence type="ECO:0000313" key="4">
    <source>
        <dbReference type="Proteomes" id="UP000186106"/>
    </source>
</evidence>
<dbReference type="AlphaFoldDB" id="A0A1N7K5X7"/>
<feature type="transmembrane region" description="Helical" evidence="1">
    <location>
        <begin position="12"/>
        <end position="31"/>
    </location>
</feature>
<protein>
    <submittedName>
        <fullName evidence="3">Branched-chain amino acid:cation transporter, LIVCS family</fullName>
    </submittedName>
</protein>
<dbReference type="EMBL" id="CP033926">
    <property type="protein sequence ID" value="AZB01373.1"/>
    <property type="molecule type" value="Genomic_DNA"/>
</dbReference>
<keyword evidence="1" id="KW-0472">Membrane</keyword>
<reference evidence="3 4" key="1">
    <citation type="submission" date="2017-01" db="EMBL/GenBank/DDBJ databases">
        <authorList>
            <person name="Mah S.A."/>
            <person name="Swanson W.J."/>
            <person name="Moy G.W."/>
            <person name="Vacquier V.D."/>
        </authorList>
    </citation>
    <scope>NUCLEOTIDE SEQUENCE [LARGE SCALE GENOMIC DNA]</scope>
    <source>
        <strain evidence="3 4">DSM 16927</strain>
    </source>
</reference>
<evidence type="ECO:0000313" key="2">
    <source>
        <dbReference type="EMBL" id="AZB01373.1"/>
    </source>
</evidence>
<dbReference type="OrthoDB" id="1274611at2"/>
<evidence type="ECO:0000313" key="3">
    <source>
        <dbReference type="EMBL" id="SIS56991.1"/>
    </source>
</evidence>
<accession>A0A1N7K5X7</accession>
<name>A0A1N7K5X7_9FLAO</name>
<evidence type="ECO:0000313" key="5">
    <source>
        <dbReference type="Proteomes" id="UP000279541"/>
    </source>
</evidence>
<dbReference type="RefSeq" id="WP_076357280.1">
    <property type="nucleotide sequence ID" value="NZ_CAMIMN010000046.1"/>
</dbReference>
<dbReference type="KEGG" id="cjt:EG359_17905"/>